<keyword evidence="8 9" id="KW-0092">Biotin</keyword>
<dbReference type="InterPro" id="IPR051764">
    <property type="entry name" value="Avidin/Streptavidin-rel"/>
</dbReference>
<keyword evidence="6" id="KW-1015">Disulfide bond</keyword>
<name>A0A091H4Z0_BUCRH</name>
<comment type="subcellular location">
    <subcellularLocation>
        <location evidence="1 9">Secreted</location>
    </subcellularLocation>
</comment>
<dbReference type="GO" id="GO:0005576">
    <property type="term" value="C:extracellular region"/>
    <property type="evidence" value="ECO:0007669"/>
    <property type="project" value="UniProtKB-SubCell"/>
</dbReference>
<reference evidence="10 11" key="1">
    <citation type="submission" date="2014-04" db="EMBL/GenBank/DDBJ databases">
        <title>Genome evolution of avian class.</title>
        <authorList>
            <person name="Zhang G."/>
            <person name="Li C."/>
        </authorList>
    </citation>
    <scope>NUCLEOTIDE SEQUENCE [LARGE SCALE GENOMIC DNA]</scope>
    <source>
        <strain evidence="10">BGI_N320</strain>
    </source>
</reference>
<dbReference type="PROSITE" id="PS00577">
    <property type="entry name" value="AVIDIN_1"/>
    <property type="match status" value="1"/>
</dbReference>
<proteinExistence type="inferred from homology"/>
<accession>A0A091H4Z0</accession>
<dbReference type="Gene3D" id="2.40.128.30">
    <property type="entry name" value="Avidin-like"/>
    <property type="match status" value="1"/>
</dbReference>
<dbReference type="Proteomes" id="UP000054064">
    <property type="component" value="Unassembled WGS sequence"/>
</dbReference>
<organism evidence="10 11">
    <name type="scientific">Buceros rhinoceros silvestris</name>
    <dbReference type="NCBI Taxonomy" id="175836"/>
    <lineage>
        <taxon>Eukaryota</taxon>
        <taxon>Metazoa</taxon>
        <taxon>Chordata</taxon>
        <taxon>Craniata</taxon>
        <taxon>Vertebrata</taxon>
        <taxon>Euteleostomi</taxon>
        <taxon>Archelosauria</taxon>
        <taxon>Archosauria</taxon>
        <taxon>Dinosauria</taxon>
        <taxon>Saurischia</taxon>
        <taxon>Theropoda</taxon>
        <taxon>Coelurosauria</taxon>
        <taxon>Aves</taxon>
        <taxon>Neognathae</taxon>
        <taxon>Neoaves</taxon>
        <taxon>Telluraves</taxon>
        <taxon>Coraciimorphae</taxon>
        <taxon>Bucerotiformes</taxon>
        <taxon>Bucerotidae</taxon>
        <taxon>Buceros</taxon>
    </lineage>
</organism>
<evidence type="ECO:0000313" key="11">
    <source>
        <dbReference type="Proteomes" id="UP000054064"/>
    </source>
</evidence>
<keyword evidence="5 9" id="KW-0732">Signal</keyword>
<dbReference type="PRINTS" id="PR00709">
    <property type="entry name" value="AVIDIN"/>
</dbReference>
<evidence type="ECO:0000256" key="2">
    <source>
        <dbReference type="ARBA" id="ARBA00006297"/>
    </source>
</evidence>
<dbReference type="GO" id="GO:0009374">
    <property type="term" value="F:biotin binding"/>
    <property type="evidence" value="ECO:0007669"/>
    <property type="project" value="UniProtKB-UniRule"/>
</dbReference>
<keyword evidence="11" id="KW-1185">Reference proteome</keyword>
<keyword evidence="4 9" id="KW-0964">Secreted</keyword>
<evidence type="ECO:0000313" key="10">
    <source>
        <dbReference type="EMBL" id="KFO90916.1"/>
    </source>
</evidence>
<comment type="similarity">
    <text evidence="2 9">Belongs to the avidin/streptavidin family.</text>
</comment>
<dbReference type="EMBL" id="KL525135">
    <property type="protein sequence ID" value="KFO90916.1"/>
    <property type="molecule type" value="Genomic_DNA"/>
</dbReference>
<dbReference type="Pfam" id="PF01382">
    <property type="entry name" value="Avidin"/>
    <property type="match status" value="1"/>
</dbReference>
<dbReference type="InterPro" id="IPR017889">
    <property type="entry name" value="Avidin-like_CS"/>
</dbReference>
<evidence type="ECO:0000256" key="1">
    <source>
        <dbReference type="ARBA" id="ARBA00004613"/>
    </source>
</evidence>
<comment type="function">
    <text evidence="9">Forms a strong non-covalent specific complex with biotin.</text>
</comment>
<evidence type="ECO:0000256" key="4">
    <source>
        <dbReference type="ARBA" id="ARBA00022525"/>
    </source>
</evidence>
<dbReference type="AlphaFoldDB" id="A0A091H4Z0"/>
<protein>
    <recommendedName>
        <fullName evidence="9">Avidin</fullName>
    </recommendedName>
</protein>
<dbReference type="PROSITE" id="PS51326">
    <property type="entry name" value="AVIDIN_2"/>
    <property type="match status" value="1"/>
</dbReference>
<feature type="non-terminal residue" evidence="10">
    <location>
        <position position="80"/>
    </location>
</feature>
<dbReference type="InterPro" id="IPR036896">
    <property type="entry name" value="Avidin-like_sf"/>
</dbReference>
<feature type="non-terminal residue" evidence="10">
    <location>
        <position position="1"/>
    </location>
</feature>
<comment type="subunit">
    <text evidence="3 9">Homotetramer.</text>
</comment>
<dbReference type="PANTHER" id="PTHR34399:SF3">
    <property type="entry name" value="AVID PROTEIN-RELATED"/>
    <property type="match status" value="1"/>
</dbReference>
<keyword evidence="7 9" id="KW-0325">Glycoprotein</keyword>
<evidence type="ECO:0000256" key="3">
    <source>
        <dbReference type="ARBA" id="ARBA00011881"/>
    </source>
</evidence>
<sequence>SPLLGSLHPKQFNATFGFTVNWNFSEIISVFTGQCFMGEDGKETLKTMWLRRSHAKNITDDWKATMVGTNTFTRQHLPEE</sequence>
<evidence type="ECO:0000256" key="7">
    <source>
        <dbReference type="ARBA" id="ARBA00023180"/>
    </source>
</evidence>
<gene>
    <name evidence="10" type="ORF">N320_02725</name>
</gene>
<dbReference type="InterPro" id="IPR005469">
    <property type="entry name" value="Avidin"/>
</dbReference>
<dbReference type="PANTHER" id="PTHR34399">
    <property type="entry name" value="AVIDIN-RELATED"/>
    <property type="match status" value="1"/>
</dbReference>
<evidence type="ECO:0000256" key="9">
    <source>
        <dbReference type="RuleBase" id="RU369114"/>
    </source>
</evidence>
<evidence type="ECO:0000256" key="8">
    <source>
        <dbReference type="ARBA" id="ARBA00023267"/>
    </source>
</evidence>
<evidence type="ECO:0000256" key="6">
    <source>
        <dbReference type="ARBA" id="ARBA00023157"/>
    </source>
</evidence>
<dbReference type="SUPFAM" id="SSF50876">
    <property type="entry name" value="Avidin/streptavidin"/>
    <property type="match status" value="1"/>
</dbReference>
<dbReference type="InterPro" id="IPR005468">
    <property type="entry name" value="Avidin/str"/>
</dbReference>
<evidence type="ECO:0000256" key="5">
    <source>
        <dbReference type="ARBA" id="ARBA00022729"/>
    </source>
</evidence>